<name>A0A975U459_9PROT</name>
<evidence type="ECO:0000256" key="1">
    <source>
        <dbReference type="SAM" id="MobiDB-lite"/>
    </source>
</evidence>
<dbReference type="Proteomes" id="UP000694001">
    <property type="component" value="Chromosome"/>
</dbReference>
<feature type="region of interest" description="Disordered" evidence="1">
    <location>
        <begin position="117"/>
        <end position="136"/>
    </location>
</feature>
<evidence type="ECO:0000313" key="4">
    <source>
        <dbReference type="Proteomes" id="UP000694001"/>
    </source>
</evidence>
<keyword evidence="4" id="KW-1185">Reference proteome</keyword>
<dbReference type="InterPro" id="IPR008040">
    <property type="entry name" value="Hydant_A_N"/>
</dbReference>
<feature type="region of interest" description="Disordered" evidence="1">
    <location>
        <begin position="35"/>
        <end position="87"/>
    </location>
</feature>
<organism evidence="3 4">
    <name type="scientific">Elioraea tepida</name>
    <dbReference type="NCBI Taxonomy" id="2843330"/>
    <lineage>
        <taxon>Bacteria</taxon>
        <taxon>Pseudomonadati</taxon>
        <taxon>Pseudomonadota</taxon>
        <taxon>Alphaproteobacteria</taxon>
        <taxon>Acetobacterales</taxon>
        <taxon>Elioraeaceae</taxon>
        <taxon>Elioraea</taxon>
    </lineage>
</organism>
<sequence length="136" mass="15147">MLERTGARTGLITTAGFPRRARDRDLRMPRLYDLRWTKPPPLVPRRHRIGIAERTPRRRHGGARPRRGGGGARRRLPARRGGSRASPCALLNAHANGENERLVAEIVSRVAPHLPVSLSHAVPGPRSRNIPAPRPR</sequence>
<feature type="domain" description="Hydantoinase/oxoprolinase N-terminal" evidence="2">
    <location>
        <begin position="2"/>
        <end position="109"/>
    </location>
</feature>
<protein>
    <recommendedName>
        <fullName evidence="2">Hydantoinase/oxoprolinase N-terminal domain-containing protein</fullName>
    </recommendedName>
</protein>
<proteinExistence type="predicted"/>
<dbReference type="EMBL" id="CP076448">
    <property type="protein sequence ID" value="QXM26045.1"/>
    <property type="molecule type" value="Genomic_DNA"/>
</dbReference>
<accession>A0A975U459</accession>
<dbReference type="Pfam" id="PF05378">
    <property type="entry name" value="Hydant_A_N"/>
    <property type="match status" value="1"/>
</dbReference>
<feature type="compositionally biased region" description="Basic residues" evidence="1">
    <location>
        <begin position="56"/>
        <end position="82"/>
    </location>
</feature>
<reference evidence="3" key="1">
    <citation type="submission" date="2021-06" db="EMBL/GenBank/DDBJ databases">
        <title>Elioraea tepida, sp. nov., a moderately thermophilic aerobic anoxygenic phototrophic bacterium isolated from an alkaline siliceous hot spring mat community in Yellowstone National Park, WY, USA.</title>
        <authorList>
            <person name="Saini M.K."/>
            <person name="Yoshida S."/>
            <person name="Sebastian A."/>
            <person name="Hirose S."/>
            <person name="Hara E."/>
            <person name="Tamaki H."/>
            <person name="Soulier N.T."/>
            <person name="Albert I."/>
            <person name="Hanada S."/>
            <person name="Bryant D.A."/>
            <person name="Tank M."/>
        </authorList>
    </citation>
    <scope>NUCLEOTIDE SEQUENCE</scope>
    <source>
        <strain evidence="3">MS-P2</strain>
    </source>
</reference>
<evidence type="ECO:0000259" key="2">
    <source>
        <dbReference type="Pfam" id="PF05378"/>
    </source>
</evidence>
<evidence type="ECO:0000313" key="3">
    <source>
        <dbReference type="EMBL" id="QXM26045.1"/>
    </source>
</evidence>
<gene>
    <name evidence="3" type="ORF">KO353_07610</name>
</gene>
<dbReference type="AlphaFoldDB" id="A0A975U459"/>
<dbReference type="RefSeq" id="WP_218287096.1">
    <property type="nucleotide sequence ID" value="NZ_CP076448.1"/>
</dbReference>
<dbReference type="KEGG" id="elio:KO353_07610"/>